<dbReference type="Proteomes" id="UP000318296">
    <property type="component" value="Unassembled WGS sequence"/>
</dbReference>
<evidence type="ECO:0000313" key="2">
    <source>
        <dbReference type="Proteomes" id="UP000318296"/>
    </source>
</evidence>
<gene>
    <name evidence="1" type="ORF">CEN92_58</name>
</gene>
<evidence type="ECO:0000313" key="1">
    <source>
        <dbReference type="EMBL" id="TSC92215.1"/>
    </source>
</evidence>
<organism evidence="1 2">
    <name type="scientific">Candidatus Berkelbacteria bacterium Licking1014_96</name>
    <dbReference type="NCBI Taxonomy" id="2017149"/>
    <lineage>
        <taxon>Bacteria</taxon>
        <taxon>Candidatus Berkelbacteria</taxon>
    </lineage>
</organism>
<comment type="caution">
    <text evidence="1">The sequence shown here is derived from an EMBL/GenBank/DDBJ whole genome shotgun (WGS) entry which is preliminary data.</text>
</comment>
<dbReference type="EMBL" id="VMGH01000007">
    <property type="protein sequence ID" value="TSC92215.1"/>
    <property type="molecule type" value="Genomic_DNA"/>
</dbReference>
<accession>A0A554LH98</accession>
<protein>
    <submittedName>
        <fullName evidence="1">Uncharacterized protein</fullName>
    </submittedName>
</protein>
<proteinExistence type="predicted"/>
<sequence length="36" mass="4041">MALLIVVVIGVIVYKVLRNEFSEDEGVNDVYTTKGR</sequence>
<dbReference type="AlphaFoldDB" id="A0A554LH98"/>
<reference evidence="1 2" key="1">
    <citation type="submission" date="2017-07" db="EMBL/GenBank/DDBJ databases">
        <title>Mechanisms for carbon and nitrogen cycling indicate functional differentiation within the Candidate Phyla Radiation.</title>
        <authorList>
            <person name="Danczak R.E."/>
            <person name="Johnston M.D."/>
            <person name="Kenah C."/>
            <person name="Slattery M."/>
            <person name="Wrighton K.C."/>
            <person name="Wilkins M.J."/>
        </authorList>
    </citation>
    <scope>NUCLEOTIDE SEQUENCE [LARGE SCALE GENOMIC DNA]</scope>
    <source>
        <strain evidence="1">Licking1014_96</strain>
    </source>
</reference>
<name>A0A554LH98_9BACT</name>